<name>A0AAU0F0H1_9FLAO</name>
<reference evidence="2" key="1">
    <citation type="submission" date="2023-10" db="EMBL/GenBank/DDBJ databases">
        <title>Characterization and whole genome sequencing of a novel strain of Bergeyella porcorum QD2021 isolated from pig.</title>
        <authorList>
            <person name="Liu G."/>
            <person name="Chen C."/>
            <person name="Han X."/>
        </authorList>
    </citation>
    <scope>NUCLEOTIDE SEQUENCE</scope>
    <source>
        <strain evidence="2">QD2021</strain>
    </source>
</reference>
<organism evidence="2 3">
    <name type="scientific">Bergeyella porcorum</name>
    <dbReference type="NCBI Taxonomy" id="1735111"/>
    <lineage>
        <taxon>Bacteria</taxon>
        <taxon>Pseudomonadati</taxon>
        <taxon>Bacteroidota</taxon>
        <taxon>Flavobacteriia</taxon>
        <taxon>Flavobacteriales</taxon>
        <taxon>Weeksellaceae</taxon>
        <taxon>Bergeyella</taxon>
    </lineage>
</organism>
<dbReference type="KEGG" id="bpor:BPO_1560"/>
<evidence type="ECO:0000259" key="1">
    <source>
        <dbReference type="Pfam" id="PF04851"/>
    </source>
</evidence>
<dbReference type="Gene3D" id="3.40.50.300">
    <property type="entry name" value="P-loop containing nucleotide triphosphate hydrolases"/>
    <property type="match status" value="1"/>
</dbReference>
<keyword evidence="3" id="KW-1185">Reference proteome</keyword>
<dbReference type="RefSeq" id="WP_327983708.1">
    <property type="nucleotide sequence ID" value="NZ_CP136426.1"/>
</dbReference>
<dbReference type="Proteomes" id="UP001432059">
    <property type="component" value="Chromosome"/>
</dbReference>
<feature type="domain" description="Helicase/UvrB N-terminal" evidence="1">
    <location>
        <begin position="54"/>
        <end position="198"/>
    </location>
</feature>
<proteinExistence type="predicted"/>
<dbReference type="GO" id="GO:0016787">
    <property type="term" value="F:hydrolase activity"/>
    <property type="evidence" value="ECO:0007669"/>
    <property type="project" value="InterPro"/>
</dbReference>
<dbReference type="GO" id="GO:0005524">
    <property type="term" value="F:ATP binding"/>
    <property type="evidence" value="ECO:0007669"/>
    <property type="project" value="InterPro"/>
</dbReference>
<dbReference type="SUPFAM" id="SSF52540">
    <property type="entry name" value="P-loop containing nucleoside triphosphate hydrolases"/>
    <property type="match status" value="1"/>
</dbReference>
<dbReference type="InterPro" id="IPR006935">
    <property type="entry name" value="Helicase/UvrB_N"/>
</dbReference>
<protein>
    <recommendedName>
        <fullName evidence="1">Helicase/UvrB N-terminal domain-containing protein</fullName>
    </recommendedName>
</protein>
<dbReference type="EMBL" id="CP136426">
    <property type="protein sequence ID" value="WOC52207.1"/>
    <property type="molecule type" value="Genomic_DNA"/>
</dbReference>
<dbReference type="Pfam" id="PF04851">
    <property type="entry name" value="ResIII"/>
    <property type="match status" value="1"/>
</dbReference>
<dbReference type="GO" id="GO:0003677">
    <property type="term" value="F:DNA binding"/>
    <property type="evidence" value="ECO:0007669"/>
    <property type="project" value="InterPro"/>
</dbReference>
<evidence type="ECO:0000313" key="2">
    <source>
        <dbReference type="EMBL" id="WOC52207.1"/>
    </source>
</evidence>
<dbReference type="InterPro" id="IPR027417">
    <property type="entry name" value="P-loop_NTPase"/>
</dbReference>
<dbReference type="AlphaFoldDB" id="A0AAU0F0H1"/>
<sequence length="815" mass="95939">MNVQNILNGHFENFPIEFKEINPEHFEGFQVEPKIIISPNKRGYITEALHSNIVLEDKNTVVINAGVGQGKTYSIIEIVKKYYQENEDYIIFIASPFVSLVEQYYHKVSETEIPQNEIHRYDWIGNRGININPDNCRVHIVTANLLLGNPGEDSLISSEAKRIYINSLASKCKEENKKVVFIYDEIHDTIHNFKQELIFNLWKWKDTIHKNFIISATFNEASKIVIEYLAELTDRKIQIIESERKRFPEKQSELYLHFNPTLNYSYNNENITNIIQKLISNGKEIDILSYSKKLIQDIDKNREEGIGKVLLSKYKDNINICISGLEENTPTNNSQEERFTSKHRYNPDKCNIGTNFKSGVSIEKNNHAFVIIMPPLGTKSPFGNRYGIFSDGINSVIQALARQRKKGEIHIILPPPNSFDYSTLPLDENQKSVFISIYHKYSINLGLVQYLSINEQDRLINDFYENTIYGNVKTEVEYLQNIDRTGLASLNFPNYKDYKLAKGEKYLVRKYPFFGGDLSAYILYCAITNQFINCKLKKIYAQYNLYFDLNTLQSGLSYYFMDCNSDMINFDVDYREVGFEYLYKNFHNYLFDHYKIFLDNKHVKPFENRTFEQQILSLLQRTIFPSNNVFLEKCYENYLLKQNIEYNRGDYFMCCIAHARNNVNLSNNEKELASAYLILHKYMQKLIASIQTTIIKGIEVRYIPKTNPNFITQEEIQEFNTMINTICQYDFFINKNIFEFKRFFTSEQDVSKRINRFYTYLKDDLFKLKTRKIHNRDYDEILSISEVPDYNEVISFITIDTNETREEESEELDVF</sequence>
<gene>
    <name evidence="2" type="ORF">BPO_1560</name>
</gene>
<evidence type="ECO:0000313" key="3">
    <source>
        <dbReference type="Proteomes" id="UP001432059"/>
    </source>
</evidence>
<accession>A0AAU0F0H1</accession>